<dbReference type="AlphaFoldDB" id="A0A1X6ZY41"/>
<dbReference type="SUPFAM" id="SSF56300">
    <property type="entry name" value="Metallo-dependent phosphatases"/>
    <property type="match status" value="1"/>
</dbReference>
<reference evidence="2 3" key="1">
    <citation type="submission" date="2017-03" db="EMBL/GenBank/DDBJ databases">
        <authorList>
            <person name="Afonso C.L."/>
            <person name="Miller P.J."/>
            <person name="Scott M.A."/>
            <person name="Spackman E."/>
            <person name="Goraichik I."/>
            <person name="Dimitrov K.M."/>
            <person name="Suarez D.L."/>
            <person name="Swayne D.E."/>
        </authorList>
    </citation>
    <scope>NUCLEOTIDE SEQUENCE [LARGE SCALE GENOMIC DNA]</scope>
    <source>
        <strain evidence="2 3">CECT 7450</strain>
    </source>
</reference>
<dbReference type="EMBL" id="FWFX01000013">
    <property type="protein sequence ID" value="SLN64999.1"/>
    <property type="molecule type" value="Genomic_DNA"/>
</dbReference>
<gene>
    <name evidence="2" type="ORF">ROA7450_03428</name>
</gene>
<sequence>MTIWYTADTHFGHENIMQFCNRPFKSASQMDAALLESMWKVVGPEDQLWILGDFAFGSKAKDSAYVEQIFNQLPGAERHLVVGNHDHKPTLELPWDSVSHFVELQDGLQNQLNTLCHYPMITWNHARKGALQFFGHVHDNWYGSRNSVNVGVDVWDFMPVTFSDITRRAKKLPPNKHWGDVEHRAKLNT</sequence>
<dbReference type="OrthoDB" id="5380073at2"/>
<evidence type="ECO:0000313" key="2">
    <source>
        <dbReference type="EMBL" id="SLN64999.1"/>
    </source>
</evidence>
<feature type="domain" description="Calcineurin-like phosphoesterase" evidence="1">
    <location>
        <begin position="1"/>
        <end position="128"/>
    </location>
</feature>
<dbReference type="RefSeq" id="WP_085807103.1">
    <property type="nucleotide sequence ID" value="NZ_FWFX01000013.1"/>
</dbReference>
<dbReference type="Gene3D" id="3.60.21.10">
    <property type="match status" value="1"/>
</dbReference>
<organism evidence="2 3">
    <name type="scientific">Roseovarius albus</name>
    <dbReference type="NCBI Taxonomy" id="1247867"/>
    <lineage>
        <taxon>Bacteria</taxon>
        <taxon>Pseudomonadati</taxon>
        <taxon>Pseudomonadota</taxon>
        <taxon>Alphaproteobacteria</taxon>
        <taxon>Rhodobacterales</taxon>
        <taxon>Roseobacteraceae</taxon>
        <taxon>Roseovarius</taxon>
    </lineage>
</organism>
<dbReference type="GO" id="GO:0016787">
    <property type="term" value="F:hydrolase activity"/>
    <property type="evidence" value="ECO:0007669"/>
    <property type="project" value="InterPro"/>
</dbReference>
<dbReference type="InterPro" id="IPR004843">
    <property type="entry name" value="Calcineurin-like_PHP"/>
</dbReference>
<name>A0A1X6ZY41_9RHOB</name>
<proteinExistence type="predicted"/>
<dbReference type="Pfam" id="PF00149">
    <property type="entry name" value="Metallophos"/>
    <property type="match status" value="1"/>
</dbReference>
<dbReference type="Proteomes" id="UP000193061">
    <property type="component" value="Unassembled WGS sequence"/>
</dbReference>
<dbReference type="InterPro" id="IPR029052">
    <property type="entry name" value="Metallo-depent_PP-like"/>
</dbReference>
<protein>
    <recommendedName>
        <fullName evidence="1">Calcineurin-like phosphoesterase domain-containing protein</fullName>
    </recommendedName>
</protein>
<evidence type="ECO:0000313" key="3">
    <source>
        <dbReference type="Proteomes" id="UP000193061"/>
    </source>
</evidence>
<keyword evidence="3" id="KW-1185">Reference proteome</keyword>
<evidence type="ECO:0000259" key="1">
    <source>
        <dbReference type="Pfam" id="PF00149"/>
    </source>
</evidence>
<accession>A0A1X6ZY41</accession>